<dbReference type="KEGG" id="abs:AZOBR_p440136"/>
<sequence length="91" mass="9746">MTADPRKAAIAAAFGKAAPRYEEHAAVQRVAAERLAERVARLPLPPRPRVLEIGCGTGFLSRALRERIGPADWLFTDLSPGHAGALPRHAG</sequence>
<dbReference type="SUPFAM" id="SSF53335">
    <property type="entry name" value="S-adenosyl-L-methionine-dependent methyltransferases"/>
    <property type="match status" value="1"/>
</dbReference>
<evidence type="ECO:0000313" key="1">
    <source>
        <dbReference type="EMBL" id="CCD03423.1"/>
    </source>
</evidence>
<reference evidence="1 2" key="1">
    <citation type="journal article" date="2011" name="PLoS Genet.">
        <title>Azospirillum genomes reveal transition of bacteria from aquatic to terrestrial environments.</title>
        <authorList>
            <person name="Wisniewski-Dye F."/>
            <person name="Borziak K."/>
            <person name="Khalsa-Moyers G."/>
            <person name="Alexandre G."/>
            <person name="Sukharnikov L.O."/>
            <person name="Wuichet K."/>
            <person name="Hurst G.B."/>
            <person name="McDonald W.H."/>
            <person name="Robertson J.S."/>
            <person name="Barbe V."/>
            <person name="Calteau A."/>
            <person name="Rouy Z."/>
            <person name="Mangenot S."/>
            <person name="Prigent-Combaret C."/>
            <person name="Normand P."/>
            <person name="Boyer M."/>
            <person name="Siguier P."/>
            <person name="Dessaux Y."/>
            <person name="Elmerich C."/>
            <person name="Condemine G."/>
            <person name="Krishnen G."/>
            <person name="Kennedy I."/>
            <person name="Paterson A.H."/>
            <person name="Gonzalez V."/>
            <person name="Mavingui P."/>
            <person name="Zhulin I.B."/>
        </authorList>
    </citation>
    <scope>NUCLEOTIDE SEQUENCE [LARGE SCALE GENOMIC DNA]</scope>
    <source>
        <strain evidence="1 2">Sp245</strain>
    </source>
</reference>
<keyword evidence="1" id="KW-0614">Plasmid</keyword>
<dbReference type="InterPro" id="IPR029063">
    <property type="entry name" value="SAM-dependent_MTases_sf"/>
</dbReference>
<dbReference type="Gene3D" id="3.40.50.150">
    <property type="entry name" value="Vaccinia Virus protein VP39"/>
    <property type="match status" value="1"/>
</dbReference>
<evidence type="ECO:0000313" key="2">
    <source>
        <dbReference type="Proteomes" id="UP000007319"/>
    </source>
</evidence>
<keyword evidence="2" id="KW-1185">Reference proteome</keyword>
<geneLocation type="plasmid" evidence="1 2">
    <name>AZOBR_p4</name>
</geneLocation>
<gene>
    <name evidence="1" type="ORF">AZOBR_p440136</name>
</gene>
<name>A0A9P1NRT1_9PROT</name>
<proteinExistence type="predicted"/>
<organism evidence="1 2">
    <name type="scientific">Azospirillum baldaniorum</name>
    <dbReference type="NCBI Taxonomy" id="1064539"/>
    <lineage>
        <taxon>Bacteria</taxon>
        <taxon>Pseudomonadati</taxon>
        <taxon>Pseudomonadota</taxon>
        <taxon>Alphaproteobacteria</taxon>
        <taxon>Rhodospirillales</taxon>
        <taxon>Azospirillaceae</taxon>
        <taxon>Azospirillum</taxon>
    </lineage>
</organism>
<accession>A0A9P1NRT1</accession>
<protein>
    <submittedName>
        <fullName evidence="1">Biotin synthesis protein bioC</fullName>
    </submittedName>
</protein>
<dbReference type="AlphaFoldDB" id="A0A9P1NRT1"/>
<dbReference type="RefSeq" id="WP_014199919.1">
    <property type="nucleotide sequence ID" value="NC_016596.1"/>
</dbReference>
<dbReference type="Proteomes" id="UP000007319">
    <property type="component" value="Plasmid AZOBR_p4"/>
</dbReference>
<dbReference type="EMBL" id="HE577331">
    <property type="protein sequence ID" value="CCD03423.1"/>
    <property type="molecule type" value="Genomic_DNA"/>
</dbReference>